<proteinExistence type="predicted"/>
<reference evidence="2 3" key="1">
    <citation type="submission" date="2014-09" db="EMBL/GenBank/DDBJ databases">
        <title>Genome sequences of Lysobacter dokdonensis DS-58.</title>
        <authorList>
            <person name="Kim J.F."/>
            <person name="Kwak M.-J."/>
        </authorList>
    </citation>
    <scope>NUCLEOTIDE SEQUENCE [LARGE SCALE GENOMIC DNA]</scope>
    <source>
        <strain evidence="2 3">DS-58</strain>
    </source>
</reference>
<dbReference type="AlphaFoldDB" id="A0A0A2X019"/>
<protein>
    <submittedName>
        <fullName evidence="2">Uncharacterized protein</fullName>
    </submittedName>
</protein>
<feature type="signal peptide" evidence="1">
    <location>
        <begin position="1"/>
        <end position="21"/>
    </location>
</feature>
<feature type="chain" id="PRO_5001996550" evidence="1">
    <location>
        <begin position="22"/>
        <end position="264"/>
    </location>
</feature>
<dbReference type="Proteomes" id="UP000030518">
    <property type="component" value="Unassembled WGS sequence"/>
</dbReference>
<organism evidence="2 3">
    <name type="scientific">Lysobacter dokdonensis DS-58</name>
    <dbReference type="NCBI Taxonomy" id="1300345"/>
    <lineage>
        <taxon>Bacteria</taxon>
        <taxon>Pseudomonadati</taxon>
        <taxon>Pseudomonadota</taxon>
        <taxon>Gammaproteobacteria</taxon>
        <taxon>Lysobacterales</taxon>
        <taxon>Lysobacteraceae</taxon>
        <taxon>Noviluteimonas</taxon>
    </lineage>
</organism>
<keyword evidence="3" id="KW-1185">Reference proteome</keyword>
<name>A0A0A2X019_9GAMM</name>
<evidence type="ECO:0000313" key="2">
    <source>
        <dbReference type="EMBL" id="KGQ18574.1"/>
    </source>
</evidence>
<keyword evidence="1" id="KW-0732">Signal</keyword>
<dbReference type="EMBL" id="JRKJ01000018">
    <property type="protein sequence ID" value="KGQ18574.1"/>
    <property type="molecule type" value="Genomic_DNA"/>
</dbReference>
<evidence type="ECO:0000313" key="3">
    <source>
        <dbReference type="Proteomes" id="UP000030518"/>
    </source>
</evidence>
<gene>
    <name evidence="2" type="ORF">LF41_600</name>
</gene>
<evidence type="ECO:0000256" key="1">
    <source>
        <dbReference type="SAM" id="SignalP"/>
    </source>
</evidence>
<comment type="caution">
    <text evidence="2">The sequence shown here is derived from an EMBL/GenBank/DDBJ whole genome shotgun (WGS) entry which is preliminary data.</text>
</comment>
<dbReference type="PATRIC" id="fig|1300345.3.peg.2269"/>
<dbReference type="STRING" id="1300345.LF41_600"/>
<sequence length="264" mass="28525">MRRTAPLLTAFAIAFASPAGIARDDAPPPAPLDEIMTMRVEGTITLDAAGRVVAHEITTKKLPDAVRNRLDKAIPSWTFKPLAMPEGKATGTTSMDLMIGAIKVPEGHLIRLEDAAFGEGIGARESRVATRTYLESPYRSTNAIVRVAARVDGEGRAQDTGSLRCTLFNAGGDAEEKALICRRLEALSVESVQLAKFRTFNMEMPGITEVRVVFEPEGPIDERPGKWRIESRTPLRSIAWYAAKRAGEPAPMVALSDGIIGASL</sequence>
<accession>A0A0A2X019</accession>